<dbReference type="EMBL" id="PCHB01000015">
    <property type="protein sequence ID" value="PKU94837.1"/>
    <property type="molecule type" value="Genomic_DNA"/>
</dbReference>
<dbReference type="PANTHER" id="PTHR31423">
    <property type="entry name" value="YBAK DOMAIN-CONTAINING PROTEIN"/>
    <property type="match status" value="1"/>
</dbReference>
<dbReference type="InterPro" id="IPR036754">
    <property type="entry name" value="YbaK/aa-tRNA-synt-asso_dom_sf"/>
</dbReference>
<evidence type="ECO:0000313" key="4">
    <source>
        <dbReference type="Proteomes" id="UP000233783"/>
    </source>
</evidence>
<dbReference type="PANTHER" id="PTHR31423:SF3">
    <property type="entry name" value="PROLYL-TRNA SYNTHETASE ASSOCIATED DOMAIN-CONTAINING PROTEIN 1-RELATED"/>
    <property type="match status" value="1"/>
</dbReference>
<dbReference type="Gene3D" id="3.90.960.10">
    <property type="entry name" value="YbaK/aminoacyl-tRNA synthetase-associated domain"/>
    <property type="match status" value="1"/>
</dbReference>
<evidence type="ECO:0000313" key="3">
    <source>
        <dbReference type="EMBL" id="PKU94837.1"/>
    </source>
</evidence>
<proteinExistence type="inferred from homology"/>
<dbReference type="GO" id="GO:0003677">
    <property type="term" value="F:DNA binding"/>
    <property type="evidence" value="ECO:0007669"/>
    <property type="project" value="UniProtKB-KW"/>
</dbReference>
<comment type="similarity">
    <text evidence="1">Belongs to the PRORSD1 family.</text>
</comment>
<dbReference type="Pfam" id="PF04073">
    <property type="entry name" value="tRNA_edit"/>
    <property type="match status" value="1"/>
</dbReference>
<comment type="caution">
    <text evidence="3">The sequence shown here is derived from an EMBL/GenBank/DDBJ whole genome shotgun (WGS) entry which is preliminary data.</text>
</comment>
<dbReference type="GO" id="GO:0002161">
    <property type="term" value="F:aminoacyl-tRNA deacylase activity"/>
    <property type="evidence" value="ECO:0007669"/>
    <property type="project" value="InterPro"/>
</dbReference>
<accession>A0A2N3QS51</accession>
<reference evidence="3 4" key="1">
    <citation type="submission" date="2017-10" db="EMBL/GenBank/DDBJ databases">
        <title>Bifidobacterium genomics.</title>
        <authorList>
            <person name="Lugli G.A."/>
            <person name="Milani C."/>
            <person name="Mancabelli L."/>
        </authorList>
    </citation>
    <scope>NUCLEOTIDE SEQUENCE [LARGE SCALE GENOMIC DNA]</scope>
    <source>
        <strain evidence="3 4">1744B</strain>
    </source>
</reference>
<sequence>MPKARPAPKAGRALAMMAGMDASNDHSHTDYAAFVEGLDVPCRTVEHAPLFTVQDGIDHGVAELMGVPPEHLVKNLLLRDTHGDLYLVVALGDTRLDLKGLARALGSTRLSFAPAETMRETLGAAPGCASMLGLLHNPHAQSIHLVIDEAVAGVQGDIGFAAGGNTRTVLFPAAALPTVAKALCPQDGPRVLALPAIR</sequence>
<evidence type="ECO:0000259" key="2">
    <source>
        <dbReference type="Pfam" id="PF04073"/>
    </source>
</evidence>
<organism evidence="3 4">
    <name type="scientific">Bifidobacterium pseudolongum subsp. globosum</name>
    <dbReference type="NCBI Taxonomy" id="1690"/>
    <lineage>
        <taxon>Bacteria</taxon>
        <taxon>Bacillati</taxon>
        <taxon>Actinomycetota</taxon>
        <taxon>Actinomycetes</taxon>
        <taxon>Bifidobacteriales</taxon>
        <taxon>Bifidobacteriaceae</taxon>
        <taxon>Bifidobacterium</taxon>
    </lineage>
</organism>
<dbReference type="Proteomes" id="UP000233783">
    <property type="component" value="Unassembled WGS sequence"/>
</dbReference>
<feature type="domain" description="YbaK/aminoacyl-tRNA synthetase-associated" evidence="2">
    <location>
        <begin position="61"/>
        <end position="171"/>
    </location>
</feature>
<evidence type="ECO:0000256" key="1">
    <source>
        <dbReference type="ARBA" id="ARBA00010201"/>
    </source>
</evidence>
<dbReference type="SUPFAM" id="SSF55826">
    <property type="entry name" value="YbaK/ProRS associated domain"/>
    <property type="match status" value="1"/>
</dbReference>
<protein>
    <submittedName>
        <fullName evidence="3">DNA-binding protein</fullName>
    </submittedName>
</protein>
<dbReference type="InterPro" id="IPR007214">
    <property type="entry name" value="YbaK/aa-tRNA-synth-assoc-dom"/>
</dbReference>
<dbReference type="InterPro" id="IPR040285">
    <property type="entry name" value="ProX/PRXD1"/>
</dbReference>
<keyword evidence="3" id="KW-0238">DNA-binding</keyword>
<name>A0A2N3QS51_9BIFI</name>
<gene>
    <name evidence="3" type="ORF">CQR56_1488</name>
</gene>
<dbReference type="AlphaFoldDB" id="A0A2N3QS51"/>